<evidence type="ECO:0000313" key="9">
    <source>
        <dbReference type="Proteomes" id="UP000623172"/>
    </source>
</evidence>
<evidence type="ECO:0000256" key="7">
    <source>
        <dbReference type="SAM" id="Phobius"/>
    </source>
</evidence>
<reference evidence="8" key="1">
    <citation type="submission" date="2020-08" db="EMBL/GenBank/DDBJ databases">
        <title>Genome public.</title>
        <authorList>
            <person name="Liu C."/>
            <person name="Sun Q."/>
        </authorList>
    </citation>
    <scope>NUCLEOTIDE SEQUENCE</scope>
    <source>
        <strain evidence="8">NSJ-53</strain>
    </source>
</reference>
<dbReference type="PANTHER" id="PTHR42925:SF2">
    <property type="entry name" value="NA+ DRIVEN MULTIDRUG EFFLUX PUMP"/>
    <property type="match status" value="1"/>
</dbReference>
<keyword evidence="3" id="KW-1003">Cell membrane</keyword>
<name>A0A926D5H2_9FIRM</name>
<dbReference type="EMBL" id="JACRSR010000002">
    <property type="protein sequence ID" value="MBC8531718.1"/>
    <property type="molecule type" value="Genomic_DNA"/>
</dbReference>
<keyword evidence="2" id="KW-0813">Transport</keyword>
<dbReference type="PIRSF" id="PIRSF006603">
    <property type="entry name" value="DinF"/>
    <property type="match status" value="1"/>
</dbReference>
<sequence>MNIRSLFRWESSFTQTVFRIAIPIVIQSLVTASMHIVDNVMVGQLGEAEIAAVTQANRISFLFQLILFGLGGGTSVFVAQYWGKGDMKGIRKVMGLALAVSFSVSLVFAAVVVLMPQKVMGIFLHEQVTIDLAGQYLSIVGFCYIFQSISFIVGTVQKSTEQVKLPMAAGITAIVINTILNYGLILGKLGMPKLGVQGAAIATVTATGVEMLLVVCLGYKFRFATAAKLRELLPGSRAFVKRFFRIALPVICNETLWAMGVLVYSIVYGHMGTTAVAAFSIFNTVDQLTLVLARGLVGACSVMVGKAIGMGEEDTAQLYAKRLYAASVVVAQLTGFLIIALSGLAVSLYNVSPEVARTAQTLICISAGCMWLMASNNIIVVGILRAGGDVKYSLVLDAGTVWVVGVPMAILGGIVLGLPIQYVYAMILTEGLVKMIIGFRRFLSKKWIHNVVRHEDDGEIFQVG</sequence>
<dbReference type="CDD" id="cd13134">
    <property type="entry name" value="MATE_like_8"/>
    <property type="match status" value="1"/>
</dbReference>
<evidence type="ECO:0000256" key="5">
    <source>
        <dbReference type="ARBA" id="ARBA00022989"/>
    </source>
</evidence>
<evidence type="ECO:0000256" key="2">
    <source>
        <dbReference type="ARBA" id="ARBA00022448"/>
    </source>
</evidence>
<feature type="transmembrane region" description="Helical" evidence="7">
    <location>
        <begin position="135"/>
        <end position="156"/>
    </location>
</feature>
<feature type="transmembrane region" description="Helical" evidence="7">
    <location>
        <begin position="394"/>
        <end position="416"/>
    </location>
</feature>
<feature type="transmembrane region" description="Helical" evidence="7">
    <location>
        <begin position="199"/>
        <end position="222"/>
    </location>
</feature>
<accession>A0A926D5H2</accession>
<evidence type="ECO:0000256" key="6">
    <source>
        <dbReference type="ARBA" id="ARBA00023136"/>
    </source>
</evidence>
<dbReference type="GO" id="GO:0042910">
    <property type="term" value="F:xenobiotic transmembrane transporter activity"/>
    <property type="evidence" value="ECO:0007669"/>
    <property type="project" value="InterPro"/>
</dbReference>
<keyword evidence="6 7" id="KW-0472">Membrane</keyword>
<evidence type="ECO:0000256" key="1">
    <source>
        <dbReference type="ARBA" id="ARBA00004651"/>
    </source>
</evidence>
<dbReference type="GO" id="GO:0015297">
    <property type="term" value="F:antiporter activity"/>
    <property type="evidence" value="ECO:0007669"/>
    <property type="project" value="InterPro"/>
</dbReference>
<feature type="transmembrane region" description="Helical" evidence="7">
    <location>
        <begin position="61"/>
        <end position="82"/>
    </location>
</feature>
<dbReference type="Proteomes" id="UP000623172">
    <property type="component" value="Unassembled WGS sequence"/>
</dbReference>
<feature type="transmembrane region" description="Helical" evidence="7">
    <location>
        <begin position="94"/>
        <end position="115"/>
    </location>
</feature>
<evidence type="ECO:0000256" key="4">
    <source>
        <dbReference type="ARBA" id="ARBA00022692"/>
    </source>
</evidence>
<comment type="caution">
    <text evidence="8">The sequence shown here is derived from an EMBL/GenBank/DDBJ whole genome shotgun (WGS) entry which is preliminary data.</text>
</comment>
<dbReference type="Pfam" id="PF01554">
    <property type="entry name" value="MatE"/>
    <property type="match status" value="2"/>
</dbReference>
<gene>
    <name evidence="8" type="ORF">H8696_07635</name>
</gene>
<organism evidence="8 9">
    <name type="scientific">Gehongia tenuis</name>
    <dbReference type="NCBI Taxonomy" id="2763655"/>
    <lineage>
        <taxon>Bacteria</taxon>
        <taxon>Bacillati</taxon>
        <taxon>Bacillota</taxon>
        <taxon>Clostridia</taxon>
        <taxon>Christensenellales</taxon>
        <taxon>Christensenellaceae</taxon>
        <taxon>Gehongia</taxon>
    </lineage>
</organism>
<feature type="transmembrane region" description="Helical" evidence="7">
    <location>
        <begin position="323"/>
        <end position="346"/>
    </location>
</feature>
<feature type="transmembrane region" description="Helical" evidence="7">
    <location>
        <begin position="20"/>
        <end position="41"/>
    </location>
</feature>
<keyword evidence="5 7" id="KW-1133">Transmembrane helix</keyword>
<feature type="transmembrane region" description="Helical" evidence="7">
    <location>
        <begin position="358"/>
        <end position="382"/>
    </location>
</feature>
<dbReference type="AlphaFoldDB" id="A0A926D5H2"/>
<dbReference type="InterPro" id="IPR002528">
    <property type="entry name" value="MATE_fam"/>
</dbReference>
<feature type="transmembrane region" description="Helical" evidence="7">
    <location>
        <begin position="168"/>
        <end position="187"/>
    </location>
</feature>
<dbReference type="NCBIfam" id="TIGR00797">
    <property type="entry name" value="matE"/>
    <property type="match status" value="1"/>
</dbReference>
<dbReference type="PANTHER" id="PTHR42925">
    <property type="entry name" value="MULTIDRUG AND TOXIN EFFLUX PROTEIN MATE FAMILY"/>
    <property type="match status" value="1"/>
</dbReference>
<dbReference type="InterPro" id="IPR048279">
    <property type="entry name" value="MdtK-like"/>
</dbReference>
<dbReference type="InterPro" id="IPR047135">
    <property type="entry name" value="YsiQ"/>
</dbReference>
<proteinExistence type="predicted"/>
<evidence type="ECO:0000313" key="8">
    <source>
        <dbReference type="EMBL" id="MBC8531718.1"/>
    </source>
</evidence>
<dbReference type="RefSeq" id="WP_249316327.1">
    <property type="nucleotide sequence ID" value="NZ_JACRSR010000002.1"/>
</dbReference>
<keyword evidence="9" id="KW-1185">Reference proteome</keyword>
<dbReference type="GO" id="GO:0005886">
    <property type="term" value="C:plasma membrane"/>
    <property type="evidence" value="ECO:0007669"/>
    <property type="project" value="UniProtKB-SubCell"/>
</dbReference>
<protein>
    <submittedName>
        <fullName evidence="8">MATE family efflux transporter</fullName>
    </submittedName>
</protein>
<keyword evidence="4 7" id="KW-0812">Transmembrane</keyword>
<comment type="subcellular location">
    <subcellularLocation>
        <location evidence="1">Cell membrane</location>
        <topology evidence="1">Multi-pass membrane protein</topology>
    </subcellularLocation>
</comment>
<evidence type="ECO:0000256" key="3">
    <source>
        <dbReference type="ARBA" id="ARBA00022475"/>
    </source>
</evidence>